<gene>
    <name evidence="2" type="ORF">UFOPK1358_01049</name>
</gene>
<evidence type="ECO:0000256" key="1">
    <source>
        <dbReference type="SAM" id="MobiDB-lite"/>
    </source>
</evidence>
<name>A0A6J6BT46_9ZZZZ</name>
<sequence length="78" mass="8002">MGSHQPELLVTVPINTPSRITESAIANSAPGPATEDNTEIPTTPPSAMPAKNPNGVSHATVRFLQVTASTPTAIIASK</sequence>
<accession>A0A6J6BT46</accession>
<dbReference type="AlphaFoldDB" id="A0A6J6BT46"/>
<dbReference type="EMBL" id="CAEZSF010000095">
    <property type="protein sequence ID" value="CAB4541533.1"/>
    <property type="molecule type" value="Genomic_DNA"/>
</dbReference>
<protein>
    <submittedName>
        <fullName evidence="2">Unannotated protein</fullName>
    </submittedName>
</protein>
<evidence type="ECO:0000313" key="2">
    <source>
        <dbReference type="EMBL" id="CAB4541533.1"/>
    </source>
</evidence>
<organism evidence="2">
    <name type="scientific">freshwater metagenome</name>
    <dbReference type="NCBI Taxonomy" id="449393"/>
    <lineage>
        <taxon>unclassified sequences</taxon>
        <taxon>metagenomes</taxon>
        <taxon>ecological metagenomes</taxon>
    </lineage>
</organism>
<feature type="region of interest" description="Disordered" evidence="1">
    <location>
        <begin position="24"/>
        <end position="55"/>
    </location>
</feature>
<reference evidence="2" key="1">
    <citation type="submission" date="2020-05" db="EMBL/GenBank/DDBJ databases">
        <authorList>
            <person name="Chiriac C."/>
            <person name="Salcher M."/>
            <person name="Ghai R."/>
            <person name="Kavagutti S V."/>
        </authorList>
    </citation>
    <scope>NUCLEOTIDE SEQUENCE</scope>
</reference>
<proteinExistence type="predicted"/>